<keyword evidence="1" id="KW-0472">Membrane</keyword>
<dbReference type="Proteomes" id="UP000003244">
    <property type="component" value="Unassembled WGS sequence"/>
</dbReference>
<dbReference type="Pfam" id="PF04307">
    <property type="entry name" value="YdjM"/>
    <property type="match status" value="1"/>
</dbReference>
<name>E0E477_9FIRM</name>
<feature type="transmembrane region" description="Helical" evidence="1">
    <location>
        <begin position="74"/>
        <end position="92"/>
    </location>
</feature>
<keyword evidence="1" id="KW-0812">Transmembrane</keyword>
<protein>
    <submittedName>
        <fullName evidence="2">Putative membrane-bound metal-dependent hydrolase</fullName>
    </submittedName>
</protein>
<sequence length="238" mass="26429">MATLEISLLCGLPISPLTIPVAMACSVMSDIDEANSNVLNKLISKDSTRNIHSVILFLFAIISFYMYQKTGLNLYMATIFALVFTLLASRWLTSNLVRSLVISAVFFLIGASMYLHNFNIGYTLFTLLIGVYPLLKHRGISHSLLALAIIFLIFTCIEKGGGPSNLAYPASIAYASHLVFDMTTKRGVALFLPFSEKYYRFANLKVGSLLSNLVEKIVILALAILLLVTLAYRYKFNF</sequence>
<keyword evidence="2" id="KW-0378">Hydrolase</keyword>
<feature type="transmembrane region" description="Helical" evidence="1">
    <location>
        <begin position="144"/>
        <end position="161"/>
    </location>
</feature>
<dbReference type="PANTHER" id="PTHR35531:SF1">
    <property type="entry name" value="INNER MEMBRANE PROTEIN YBCI-RELATED"/>
    <property type="match status" value="1"/>
</dbReference>
<dbReference type="EMBL" id="ADGQ01000062">
    <property type="protein sequence ID" value="EFM64308.1"/>
    <property type="molecule type" value="Genomic_DNA"/>
</dbReference>
<dbReference type="AlphaFoldDB" id="E0E477"/>
<feature type="transmembrane region" description="Helical" evidence="1">
    <location>
        <begin position="104"/>
        <end position="132"/>
    </location>
</feature>
<dbReference type="InterPro" id="IPR007404">
    <property type="entry name" value="YdjM-like"/>
</dbReference>
<evidence type="ECO:0000313" key="3">
    <source>
        <dbReference type="Proteomes" id="UP000003244"/>
    </source>
</evidence>
<evidence type="ECO:0000256" key="1">
    <source>
        <dbReference type="SAM" id="Phobius"/>
    </source>
</evidence>
<keyword evidence="1" id="KW-1133">Transmembrane helix</keyword>
<dbReference type="STRING" id="596315.HMPREF0634_0122"/>
<reference evidence="2 3" key="1">
    <citation type="submission" date="2010-08" db="EMBL/GenBank/DDBJ databases">
        <authorList>
            <person name="Harkins D.M."/>
            <person name="Madupu R."/>
            <person name="Durkin A.S."/>
            <person name="Torralba M."/>
            <person name="Methe B."/>
            <person name="Sutton G.G."/>
            <person name="Nelson K.E."/>
        </authorList>
    </citation>
    <scope>NUCLEOTIDE SEQUENCE [LARGE SCALE GENOMIC DNA]</scope>
    <source>
        <strain evidence="2 3">DSM 17678</strain>
    </source>
</reference>
<proteinExistence type="predicted"/>
<evidence type="ECO:0000313" key="2">
    <source>
        <dbReference type="EMBL" id="EFM64308.1"/>
    </source>
</evidence>
<dbReference type="GO" id="GO:0016787">
    <property type="term" value="F:hydrolase activity"/>
    <property type="evidence" value="ECO:0007669"/>
    <property type="project" value="UniProtKB-KW"/>
</dbReference>
<feature type="transmembrane region" description="Helical" evidence="1">
    <location>
        <begin position="217"/>
        <end position="234"/>
    </location>
</feature>
<dbReference type="PANTHER" id="PTHR35531">
    <property type="entry name" value="INNER MEMBRANE PROTEIN YBCI-RELATED"/>
    <property type="match status" value="1"/>
</dbReference>
<gene>
    <name evidence="2" type="ORF">HMPREF0634_0122</name>
</gene>
<accession>E0E477</accession>
<feature type="transmembrane region" description="Helical" evidence="1">
    <location>
        <begin position="48"/>
        <end position="67"/>
    </location>
</feature>
<organism evidence="2 3">
    <name type="scientific">Peptostreptococcus stomatis DSM 17678</name>
    <dbReference type="NCBI Taxonomy" id="596315"/>
    <lineage>
        <taxon>Bacteria</taxon>
        <taxon>Bacillati</taxon>
        <taxon>Bacillota</taxon>
        <taxon>Clostridia</taxon>
        <taxon>Peptostreptococcales</taxon>
        <taxon>Peptostreptococcaceae</taxon>
        <taxon>Peptostreptococcus</taxon>
    </lineage>
</organism>
<keyword evidence="3" id="KW-1185">Reference proteome</keyword>
<dbReference type="eggNOG" id="COG1988">
    <property type="taxonomic scope" value="Bacteria"/>
</dbReference>
<comment type="caution">
    <text evidence="2">The sequence shown here is derived from an EMBL/GenBank/DDBJ whole genome shotgun (WGS) entry which is preliminary data.</text>
</comment>